<name>A0ACB9CXJ5_CICIN</name>
<proteinExistence type="predicted"/>
<dbReference type="Proteomes" id="UP001055811">
    <property type="component" value="Linkage Group LG05"/>
</dbReference>
<keyword evidence="2" id="KW-1185">Reference proteome</keyword>
<reference evidence="2" key="1">
    <citation type="journal article" date="2022" name="Mol. Ecol. Resour.">
        <title>The genomes of chicory, endive, great burdock and yacon provide insights into Asteraceae palaeo-polyploidization history and plant inulin production.</title>
        <authorList>
            <person name="Fan W."/>
            <person name="Wang S."/>
            <person name="Wang H."/>
            <person name="Wang A."/>
            <person name="Jiang F."/>
            <person name="Liu H."/>
            <person name="Zhao H."/>
            <person name="Xu D."/>
            <person name="Zhang Y."/>
        </authorList>
    </citation>
    <scope>NUCLEOTIDE SEQUENCE [LARGE SCALE GENOMIC DNA]</scope>
    <source>
        <strain evidence="2">cv. Punajuju</strain>
    </source>
</reference>
<protein>
    <submittedName>
        <fullName evidence="1">Uncharacterized protein</fullName>
    </submittedName>
</protein>
<reference evidence="1 2" key="2">
    <citation type="journal article" date="2022" name="Mol. Ecol. Resour.">
        <title>The genomes of chicory, endive, great burdock and yacon provide insights into Asteraceae paleo-polyploidization history and plant inulin production.</title>
        <authorList>
            <person name="Fan W."/>
            <person name="Wang S."/>
            <person name="Wang H."/>
            <person name="Wang A."/>
            <person name="Jiang F."/>
            <person name="Liu H."/>
            <person name="Zhao H."/>
            <person name="Xu D."/>
            <person name="Zhang Y."/>
        </authorList>
    </citation>
    <scope>NUCLEOTIDE SEQUENCE [LARGE SCALE GENOMIC DNA]</scope>
    <source>
        <strain evidence="2">cv. Punajuju</strain>
        <tissue evidence="1">Leaves</tissue>
    </source>
</reference>
<accession>A0ACB9CXJ5</accession>
<evidence type="ECO:0000313" key="1">
    <source>
        <dbReference type="EMBL" id="KAI3738898.1"/>
    </source>
</evidence>
<comment type="caution">
    <text evidence="1">The sequence shown here is derived from an EMBL/GenBank/DDBJ whole genome shotgun (WGS) entry which is preliminary data.</text>
</comment>
<dbReference type="EMBL" id="CM042013">
    <property type="protein sequence ID" value="KAI3738898.1"/>
    <property type="molecule type" value="Genomic_DNA"/>
</dbReference>
<gene>
    <name evidence="1" type="ORF">L2E82_29142</name>
</gene>
<sequence>MHHHKWWWRLRKEPSALWSRLIGAIHGLEHKPPDKLSASSSDMGIRTLTRQLPTKLFRVPSLLLPISPKIPHAESIQPDPLSSSSSLLHCGHRRL</sequence>
<evidence type="ECO:0000313" key="2">
    <source>
        <dbReference type="Proteomes" id="UP001055811"/>
    </source>
</evidence>
<organism evidence="1 2">
    <name type="scientific">Cichorium intybus</name>
    <name type="common">Chicory</name>
    <dbReference type="NCBI Taxonomy" id="13427"/>
    <lineage>
        <taxon>Eukaryota</taxon>
        <taxon>Viridiplantae</taxon>
        <taxon>Streptophyta</taxon>
        <taxon>Embryophyta</taxon>
        <taxon>Tracheophyta</taxon>
        <taxon>Spermatophyta</taxon>
        <taxon>Magnoliopsida</taxon>
        <taxon>eudicotyledons</taxon>
        <taxon>Gunneridae</taxon>
        <taxon>Pentapetalae</taxon>
        <taxon>asterids</taxon>
        <taxon>campanulids</taxon>
        <taxon>Asterales</taxon>
        <taxon>Asteraceae</taxon>
        <taxon>Cichorioideae</taxon>
        <taxon>Cichorieae</taxon>
        <taxon>Cichoriinae</taxon>
        <taxon>Cichorium</taxon>
    </lineage>
</organism>